<comment type="caution">
    <text evidence="2">The sequence shown here is derived from an EMBL/GenBank/DDBJ whole genome shotgun (WGS) entry which is preliminary data.</text>
</comment>
<dbReference type="Proteomes" id="UP001196661">
    <property type="component" value="Unassembled WGS sequence"/>
</dbReference>
<evidence type="ECO:0000313" key="2">
    <source>
        <dbReference type="EMBL" id="MBT9312463.1"/>
    </source>
</evidence>
<keyword evidence="3" id="KW-1185">Reference proteome</keyword>
<evidence type="ECO:0000256" key="1">
    <source>
        <dbReference type="SAM" id="Phobius"/>
    </source>
</evidence>
<accession>A0ABS5Y4N1</accession>
<evidence type="ECO:0000313" key="3">
    <source>
        <dbReference type="Proteomes" id="UP001196661"/>
    </source>
</evidence>
<keyword evidence="1" id="KW-0812">Transmembrane</keyword>
<dbReference type="Gene3D" id="3.40.50.1110">
    <property type="entry name" value="SGNH hydrolase"/>
    <property type="match status" value="2"/>
</dbReference>
<dbReference type="EMBL" id="JADOER010000008">
    <property type="protein sequence ID" value="MBT9312463.1"/>
    <property type="molecule type" value="Genomic_DNA"/>
</dbReference>
<dbReference type="RefSeq" id="WP_215618358.1">
    <property type="nucleotide sequence ID" value="NZ_JADOER010000008.1"/>
</dbReference>
<protein>
    <recommendedName>
        <fullName evidence="4">SGNH hydrolase-type esterase domain-containing protein</fullName>
    </recommendedName>
</protein>
<proteinExistence type="predicted"/>
<dbReference type="InterPro" id="IPR036514">
    <property type="entry name" value="SGNH_hydro_sf"/>
</dbReference>
<evidence type="ECO:0008006" key="4">
    <source>
        <dbReference type="Google" id="ProtNLM"/>
    </source>
</evidence>
<reference evidence="2 3" key="1">
    <citation type="journal article" date="2021" name="Mar. Drugs">
        <title>Genome Reduction and Secondary Metabolism of the Marine Sponge-Associated Cyanobacterium Leptothoe.</title>
        <authorList>
            <person name="Konstantinou D."/>
            <person name="Popin R.V."/>
            <person name="Fewer D.P."/>
            <person name="Sivonen K."/>
            <person name="Gkelis S."/>
        </authorList>
    </citation>
    <scope>NUCLEOTIDE SEQUENCE [LARGE SCALE GENOMIC DNA]</scope>
    <source>
        <strain evidence="2 3">TAU-MAC 1615</strain>
    </source>
</reference>
<feature type="transmembrane region" description="Helical" evidence="1">
    <location>
        <begin position="12"/>
        <end position="32"/>
    </location>
</feature>
<keyword evidence="1" id="KW-1133">Transmembrane helix</keyword>
<sequence>MFIPLKSFKAFRFIILDLLIFFSILGISELFLRKINPSWSIGPTTSSLTRGYSINRNSIGLRGDEISSIKEEDEFRVLVLGNSTTFGTGVPEESLYVKKLEHLLSEGASSFNESRFTVVNGGGQGGDIPSFLELLNNHLDKIQPDVVLLAFSPSMVAKSLKAKNSFPPTNDLSHNTPIGTTKNAFFRVNFRDLRQVPSKLHRLLYQTHVYPTFDSNVRKRMYALKIIEPNLRAQSGASFAYAFDDQIKEASLMGYEAFFKQLSYLEKELGKHQIPLIMVNIPSRFELSDNEKDNVESYPLNKISVTPHTHIKFMADELDIKLLDIRESFISLREEMLAGEIDYDPLYIPHDYTHLNAIGHDFLANSLYEFMLHEIF</sequence>
<name>A0ABS5Y4N1_9CYAN</name>
<dbReference type="SUPFAM" id="SSF52266">
    <property type="entry name" value="SGNH hydrolase"/>
    <property type="match status" value="1"/>
</dbReference>
<gene>
    <name evidence="2" type="ORF">IXB28_09620</name>
</gene>
<keyword evidence="1" id="KW-0472">Membrane</keyword>
<organism evidence="2 3">
    <name type="scientific">Leptothoe kymatousa TAU-MAC 1615</name>
    <dbReference type="NCBI Taxonomy" id="2364775"/>
    <lineage>
        <taxon>Bacteria</taxon>
        <taxon>Bacillati</taxon>
        <taxon>Cyanobacteriota</taxon>
        <taxon>Cyanophyceae</taxon>
        <taxon>Nodosilineales</taxon>
        <taxon>Cymatolegaceae</taxon>
        <taxon>Leptothoe</taxon>
        <taxon>Leptothoe kymatousa</taxon>
    </lineage>
</organism>